<reference evidence="2 4" key="1">
    <citation type="journal article" date="2008" name="Science">
        <title>The Physcomitrella genome reveals evolutionary insights into the conquest of land by plants.</title>
        <authorList>
            <person name="Rensing S."/>
            <person name="Lang D."/>
            <person name="Zimmer A."/>
            <person name="Terry A."/>
            <person name="Salamov A."/>
            <person name="Shapiro H."/>
            <person name="Nishiyama T."/>
            <person name="Perroud P.-F."/>
            <person name="Lindquist E."/>
            <person name="Kamisugi Y."/>
            <person name="Tanahashi T."/>
            <person name="Sakakibara K."/>
            <person name="Fujita T."/>
            <person name="Oishi K."/>
            <person name="Shin-I T."/>
            <person name="Kuroki Y."/>
            <person name="Toyoda A."/>
            <person name="Suzuki Y."/>
            <person name="Hashimoto A."/>
            <person name="Yamaguchi K."/>
            <person name="Sugano A."/>
            <person name="Kohara Y."/>
            <person name="Fujiyama A."/>
            <person name="Anterola A."/>
            <person name="Aoki S."/>
            <person name="Ashton N."/>
            <person name="Barbazuk W.B."/>
            <person name="Barker E."/>
            <person name="Bennetzen J."/>
            <person name="Bezanilla M."/>
            <person name="Blankenship R."/>
            <person name="Cho S.H."/>
            <person name="Dutcher S."/>
            <person name="Estelle M."/>
            <person name="Fawcett J.A."/>
            <person name="Gundlach H."/>
            <person name="Hanada K."/>
            <person name="Heyl A."/>
            <person name="Hicks K.A."/>
            <person name="Hugh J."/>
            <person name="Lohr M."/>
            <person name="Mayer K."/>
            <person name="Melkozernov A."/>
            <person name="Murata T."/>
            <person name="Nelson D."/>
            <person name="Pils B."/>
            <person name="Prigge M."/>
            <person name="Reiss B."/>
            <person name="Renner T."/>
            <person name="Rombauts S."/>
            <person name="Rushton P."/>
            <person name="Sanderfoot A."/>
            <person name="Schween G."/>
            <person name="Shiu S.-H."/>
            <person name="Stueber K."/>
            <person name="Theodoulou F.L."/>
            <person name="Tu H."/>
            <person name="Van de Peer Y."/>
            <person name="Verrier P.J."/>
            <person name="Waters E."/>
            <person name="Wood A."/>
            <person name="Yang L."/>
            <person name="Cove D."/>
            <person name="Cuming A."/>
            <person name="Hasebe M."/>
            <person name="Lucas S."/>
            <person name="Mishler D.B."/>
            <person name="Reski R."/>
            <person name="Grigoriev I."/>
            <person name="Quatrano R.S."/>
            <person name="Boore J.L."/>
        </authorList>
    </citation>
    <scope>NUCLEOTIDE SEQUENCE [LARGE SCALE GENOMIC DNA]</scope>
    <source>
        <strain evidence="3 4">cv. Gransden 2004</strain>
    </source>
</reference>
<sequence length="130" mass="15370">MDKIGFSKEINLIVRLLYINTLAKVKINGSLFESFFIKREIWQRYPLALYLFFVVVEAVNSMIFKEVELRTIKRIQLLMRHRQKIMVQYANNTSLILFGKEENVKHTAFILDTFCLGSNSIINWLKLNSH</sequence>
<keyword evidence="1" id="KW-0812">Transmembrane</keyword>
<gene>
    <name evidence="2" type="ORF">PHYPA_002088</name>
</gene>
<reference evidence="2 4" key="2">
    <citation type="journal article" date="2018" name="Plant J.">
        <title>The Physcomitrella patens chromosome-scale assembly reveals moss genome structure and evolution.</title>
        <authorList>
            <person name="Lang D."/>
            <person name="Ullrich K.K."/>
            <person name="Murat F."/>
            <person name="Fuchs J."/>
            <person name="Jenkins J."/>
            <person name="Haas F.B."/>
            <person name="Piednoel M."/>
            <person name="Gundlach H."/>
            <person name="Van Bel M."/>
            <person name="Meyberg R."/>
            <person name="Vives C."/>
            <person name="Morata J."/>
            <person name="Symeonidi A."/>
            <person name="Hiss M."/>
            <person name="Muchero W."/>
            <person name="Kamisugi Y."/>
            <person name="Saleh O."/>
            <person name="Blanc G."/>
            <person name="Decker E.L."/>
            <person name="van Gessel N."/>
            <person name="Grimwood J."/>
            <person name="Hayes R.D."/>
            <person name="Graham S.W."/>
            <person name="Gunter L.E."/>
            <person name="McDaniel S.F."/>
            <person name="Hoernstein S.N.W."/>
            <person name="Larsson A."/>
            <person name="Li F.W."/>
            <person name="Perroud P.F."/>
            <person name="Phillips J."/>
            <person name="Ranjan P."/>
            <person name="Rokshar D.S."/>
            <person name="Rothfels C.J."/>
            <person name="Schneider L."/>
            <person name="Shu S."/>
            <person name="Stevenson D.W."/>
            <person name="Thummler F."/>
            <person name="Tillich M."/>
            <person name="Villarreal Aguilar J.C."/>
            <person name="Widiez T."/>
            <person name="Wong G.K."/>
            <person name="Wymore A."/>
            <person name="Zhang Y."/>
            <person name="Zimmer A.D."/>
            <person name="Quatrano R.S."/>
            <person name="Mayer K.F.X."/>
            <person name="Goodstein D."/>
            <person name="Casacuberta J.M."/>
            <person name="Vandepoele K."/>
            <person name="Reski R."/>
            <person name="Cuming A.C."/>
            <person name="Tuskan G.A."/>
            <person name="Maumus F."/>
            <person name="Salse J."/>
            <person name="Schmutz J."/>
            <person name="Rensing S.A."/>
        </authorList>
    </citation>
    <scope>NUCLEOTIDE SEQUENCE [LARGE SCALE GENOMIC DNA]</scope>
    <source>
        <strain evidence="3 4">cv. Gransden 2004</strain>
    </source>
</reference>
<keyword evidence="1" id="KW-1133">Transmembrane helix</keyword>
<dbReference type="InParanoid" id="A0A2K1KZS5"/>
<feature type="transmembrane region" description="Helical" evidence="1">
    <location>
        <begin position="47"/>
        <end position="64"/>
    </location>
</feature>
<protein>
    <submittedName>
        <fullName evidence="2 3">Uncharacterized protein</fullName>
    </submittedName>
</protein>
<evidence type="ECO:0000313" key="3">
    <source>
        <dbReference type="EnsemblPlants" id="PAC:32936951.CDS.1"/>
    </source>
</evidence>
<evidence type="ECO:0000256" key="1">
    <source>
        <dbReference type="SAM" id="Phobius"/>
    </source>
</evidence>
<accession>A0A2K1KZS5</accession>
<dbReference type="EnsemblPlants" id="Pp3c2_2462V3.1">
    <property type="protein sequence ID" value="PAC:32936951.CDS.1"/>
    <property type="gene ID" value="Pp3c2_2462"/>
</dbReference>
<dbReference type="EMBL" id="ABEU02000002">
    <property type="protein sequence ID" value="PNR59297.1"/>
    <property type="molecule type" value="Genomic_DNA"/>
</dbReference>
<name>A0A2K1KZS5_PHYPA</name>
<evidence type="ECO:0000313" key="4">
    <source>
        <dbReference type="Proteomes" id="UP000006727"/>
    </source>
</evidence>
<dbReference type="Gramene" id="Pp3c2_2462V3.1">
    <property type="protein sequence ID" value="PAC:32936951.CDS.1"/>
    <property type="gene ID" value="Pp3c2_2462"/>
</dbReference>
<dbReference type="Proteomes" id="UP000006727">
    <property type="component" value="Chromosome 2"/>
</dbReference>
<organism evidence="2">
    <name type="scientific">Physcomitrium patens</name>
    <name type="common">Spreading-leaved earth moss</name>
    <name type="synonym">Physcomitrella patens</name>
    <dbReference type="NCBI Taxonomy" id="3218"/>
    <lineage>
        <taxon>Eukaryota</taxon>
        <taxon>Viridiplantae</taxon>
        <taxon>Streptophyta</taxon>
        <taxon>Embryophyta</taxon>
        <taxon>Bryophyta</taxon>
        <taxon>Bryophytina</taxon>
        <taxon>Bryopsida</taxon>
        <taxon>Funariidae</taxon>
        <taxon>Funariales</taxon>
        <taxon>Funariaceae</taxon>
        <taxon>Physcomitrium</taxon>
    </lineage>
</organism>
<evidence type="ECO:0000313" key="2">
    <source>
        <dbReference type="EMBL" id="PNR59297.1"/>
    </source>
</evidence>
<proteinExistence type="predicted"/>
<dbReference type="AlphaFoldDB" id="A0A2K1KZS5"/>
<keyword evidence="4" id="KW-1185">Reference proteome</keyword>
<keyword evidence="1" id="KW-0472">Membrane</keyword>
<reference evidence="3" key="3">
    <citation type="submission" date="2020-12" db="UniProtKB">
        <authorList>
            <consortium name="EnsemblPlants"/>
        </authorList>
    </citation>
    <scope>IDENTIFICATION</scope>
</reference>